<name>A0A9X2JGX3_9BACT</name>
<dbReference type="InterPro" id="IPR004155">
    <property type="entry name" value="PBS_lyase_HEAT"/>
</dbReference>
<dbReference type="PROSITE" id="PS51352">
    <property type="entry name" value="THIOREDOXIN_2"/>
    <property type="match status" value="1"/>
</dbReference>
<feature type="compositionally biased region" description="Polar residues" evidence="1">
    <location>
        <begin position="728"/>
        <end position="745"/>
    </location>
</feature>
<evidence type="ECO:0000256" key="1">
    <source>
        <dbReference type="SAM" id="MobiDB-lite"/>
    </source>
</evidence>
<reference evidence="4" key="1">
    <citation type="submission" date="2022-06" db="EMBL/GenBank/DDBJ databases">
        <title>Aeoliella straminimaris, a novel planctomycete from sediments.</title>
        <authorList>
            <person name="Vitorino I.R."/>
            <person name="Lage O.M."/>
        </authorList>
    </citation>
    <scope>NUCLEOTIDE SEQUENCE</scope>
    <source>
        <strain evidence="4">ICT_H6.2</strain>
    </source>
</reference>
<dbReference type="Gene3D" id="1.25.10.10">
    <property type="entry name" value="Leucine-rich Repeat Variant"/>
    <property type="match status" value="2"/>
</dbReference>
<dbReference type="RefSeq" id="WP_252852976.1">
    <property type="nucleotide sequence ID" value="NZ_JAMXLR010000043.1"/>
</dbReference>
<feature type="region of interest" description="Disordered" evidence="1">
    <location>
        <begin position="674"/>
        <end position="786"/>
    </location>
</feature>
<dbReference type="InterPro" id="IPR036249">
    <property type="entry name" value="Thioredoxin-like_sf"/>
</dbReference>
<dbReference type="SUPFAM" id="SSF52833">
    <property type="entry name" value="Thioredoxin-like"/>
    <property type="match status" value="1"/>
</dbReference>
<dbReference type="SUPFAM" id="SSF48371">
    <property type="entry name" value="ARM repeat"/>
    <property type="match status" value="1"/>
</dbReference>
<sequence length="1173" mass="129504">MKRDFHLRNRMFGFLAIAAMAGVAVAEDAPLEWLADYDQATKQALAEQQPILVRAGAPWCAWCKLLDVEIAKPEVQEDLATVTLLEIDIDDQPELATKLNISAVPALRVLTPHGRLVASQDGFLEAEPLRNWLKQARDSLDITVDAALMSDDEPTVLEVVRVVRQFDARDASLREAAIQRLLPYPKASAGAVIKTLRDGSLAERLAAFELMSEWQAPLGSIDPWMPETLSDEQLDEVTQWMTTIDARLTPGVARTLTNQELETLRNDIQRMLTVPPDEVIAIRERIARLGSGALPEVLEQLTTAETDETRQRLVALRYRLAAPGRLVLDWPGGLERLADADASIRHQAAEEIAQMGTADNEALLLELFSDADPLVREISLRGLRKLEGEQATEALASLLSDPEPNVRAAVLKQLAEDGSTTMLKRVMDYVEQEHDPNLLVHAIRYFRETSAKQARPTLIKLLKHDSWQVRAEAAEAIGKTLKNNYIYGPGVQSDDGTRQAQLALLETIKDPDAFVVSKALESLQKVNSKEAVEPLVEAAMKHPALASQIVQMLARGSQMREAAVPHLQRFFKSDDPKVRAAAIRGLCATTDEGIEDELIAAISDPAGEVRLAGTTAMMGLLDTDRPGTVVEVTFSGEADLFGVPPSGENPFGEADLIVPEAPAPRGGIISRLFGSFFGSEPAPPAELPDADETDAEDTDAEDTAEEAPAAAEATEASSDDQAQPLWQEDQQSSEAPAVSPANNQQPPEPGRQEAETSADEQEQPERPNPVDEWLRGVYTGENRPEWTEQLRQPLREMMESDDAEQRTAAALALVPLGESAEAVPVLLAEAANDPKRLREASAVLRWLVWEDRADVFLKLYELADVDTLRANVLDQLSKMRDPRATELYWQLLDREDASSETADTTQRAIMQGYLGNRYYDTDSLPARHRDELAEKISAHIDEGTAIKRLTAINMLIQFAPDAAREGAERLMEDESADAALRSDAFQISLLVGSRNQSNKAAIAALTGDDDHRRRVALRFLAMGADAMTELPATGLFVQRPSTTIYSNTGQPIVPAPPFRLESKHVRPLLDADDPEMAAYAGYLLTLFEDAKGLEPLLDYRANSEPSEELDKLAYRAIAVLNNADHTQLLRDIYQGLEDYQVADFYWTIRIMSVPEVLELRKEIRNERGMDQLQ</sequence>
<dbReference type="CDD" id="cd02947">
    <property type="entry name" value="TRX_family"/>
    <property type="match status" value="1"/>
</dbReference>
<evidence type="ECO:0000313" key="4">
    <source>
        <dbReference type="EMBL" id="MCO6044862.1"/>
    </source>
</evidence>
<protein>
    <submittedName>
        <fullName evidence="4">HEAT repeat domain-containing protein</fullName>
    </submittedName>
</protein>
<feature type="domain" description="Thioredoxin" evidence="3">
    <location>
        <begin position="15"/>
        <end position="138"/>
    </location>
</feature>
<feature type="signal peptide" evidence="2">
    <location>
        <begin position="1"/>
        <end position="26"/>
    </location>
</feature>
<evidence type="ECO:0000259" key="3">
    <source>
        <dbReference type="PROSITE" id="PS51352"/>
    </source>
</evidence>
<dbReference type="InterPro" id="IPR013766">
    <property type="entry name" value="Thioredoxin_domain"/>
</dbReference>
<evidence type="ECO:0000313" key="5">
    <source>
        <dbReference type="Proteomes" id="UP001155241"/>
    </source>
</evidence>
<dbReference type="AlphaFoldDB" id="A0A9X2JGX3"/>
<evidence type="ECO:0000256" key="2">
    <source>
        <dbReference type="SAM" id="SignalP"/>
    </source>
</evidence>
<feature type="chain" id="PRO_5040859564" evidence="2">
    <location>
        <begin position="27"/>
        <end position="1173"/>
    </location>
</feature>
<dbReference type="Pfam" id="PF00085">
    <property type="entry name" value="Thioredoxin"/>
    <property type="match status" value="1"/>
</dbReference>
<accession>A0A9X2JGX3</accession>
<proteinExistence type="predicted"/>
<feature type="compositionally biased region" description="Acidic residues" evidence="1">
    <location>
        <begin position="688"/>
        <end position="705"/>
    </location>
</feature>
<dbReference type="SMART" id="SM00567">
    <property type="entry name" value="EZ_HEAT"/>
    <property type="match status" value="6"/>
</dbReference>
<dbReference type="InterPro" id="IPR011989">
    <property type="entry name" value="ARM-like"/>
</dbReference>
<keyword evidence="5" id="KW-1185">Reference proteome</keyword>
<dbReference type="Proteomes" id="UP001155241">
    <property type="component" value="Unassembled WGS sequence"/>
</dbReference>
<comment type="caution">
    <text evidence="4">The sequence shown here is derived from an EMBL/GenBank/DDBJ whole genome shotgun (WGS) entry which is preliminary data.</text>
</comment>
<dbReference type="InterPro" id="IPR016024">
    <property type="entry name" value="ARM-type_fold"/>
</dbReference>
<gene>
    <name evidence="4" type="ORF">NG895_13195</name>
</gene>
<dbReference type="Pfam" id="PF13646">
    <property type="entry name" value="HEAT_2"/>
    <property type="match status" value="2"/>
</dbReference>
<dbReference type="Gene3D" id="3.40.30.10">
    <property type="entry name" value="Glutaredoxin"/>
    <property type="match status" value="1"/>
</dbReference>
<feature type="compositionally biased region" description="Basic and acidic residues" evidence="1">
    <location>
        <begin position="763"/>
        <end position="774"/>
    </location>
</feature>
<dbReference type="EMBL" id="JAMXLR010000043">
    <property type="protein sequence ID" value="MCO6044862.1"/>
    <property type="molecule type" value="Genomic_DNA"/>
</dbReference>
<feature type="compositionally biased region" description="Low complexity" evidence="1">
    <location>
        <begin position="706"/>
        <end position="716"/>
    </location>
</feature>
<dbReference type="PANTHER" id="PTHR12697:SF5">
    <property type="entry name" value="DEOXYHYPUSINE HYDROXYLASE"/>
    <property type="match status" value="1"/>
</dbReference>
<keyword evidence="2" id="KW-0732">Signal</keyword>
<organism evidence="4 5">
    <name type="scientific">Aeoliella straminimaris</name>
    <dbReference type="NCBI Taxonomy" id="2954799"/>
    <lineage>
        <taxon>Bacteria</taxon>
        <taxon>Pseudomonadati</taxon>
        <taxon>Planctomycetota</taxon>
        <taxon>Planctomycetia</taxon>
        <taxon>Pirellulales</taxon>
        <taxon>Lacipirellulaceae</taxon>
        <taxon>Aeoliella</taxon>
    </lineage>
</organism>
<dbReference type="PANTHER" id="PTHR12697">
    <property type="entry name" value="PBS LYASE HEAT-LIKE PROTEIN"/>
    <property type="match status" value="1"/>
</dbReference>
<dbReference type="GO" id="GO:0016491">
    <property type="term" value="F:oxidoreductase activity"/>
    <property type="evidence" value="ECO:0007669"/>
    <property type="project" value="TreeGrafter"/>
</dbReference>